<keyword evidence="2" id="KW-1185">Reference proteome</keyword>
<comment type="caution">
    <text evidence="1">The sequence shown here is derived from an EMBL/GenBank/DDBJ whole genome shotgun (WGS) entry which is preliminary data.</text>
</comment>
<protein>
    <submittedName>
        <fullName evidence="1">Uncharacterized protein</fullName>
    </submittedName>
</protein>
<evidence type="ECO:0000313" key="1">
    <source>
        <dbReference type="EMBL" id="CAI2377795.1"/>
    </source>
</evidence>
<proteinExistence type="predicted"/>
<dbReference type="EMBL" id="CAMPGE010019463">
    <property type="protein sequence ID" value="CAI2377795.1"/>
    <property type="molecule type" value="Genomic_DNA"/>
</dbReference>
<accession>A0AAD2D2I9</accession>
<name>A0AAD2D2I9_EUPCR</name>
<sequence>MEHYLSKFKSVDQYWAREIMILREEQRLNESLLKKLPSDTIRTVYDGTRSTKPSFCVSTEPKYMKSMKKLRLFREEIESLDIVSLSEQSSWKFSKFLKESKFGSISNLKICCKELVKGQSSLLLSPSKILKRMASLVTCTLTLEDSELSVKAMEKLMASISSVKHLNFVNCKIDVNGALMPARVNLNLKSIMFMDCEGPERCNWDAYPYKFQDFLSFISKTSITKKIFTLKIFSKISNLQMRDMLRKTNLSGRVKLEGSYFSKGSYHKYKST</sequence>
<gene>
    <name evidence="1" type="ORF">ECRASSUSDP1_LOCUS19185</name>
</gene>
<dbReference type="Proteomes" id="UP001295684">
    <property type="component" value="Unassembled WGS sequence"/>
</dbReference>
<reference evidence="1" key="1">
    <citation type="submission" date="2023-07" db="EMBL/GenBank/DDBJ databases">
        <authorList>
            <consortium name="AG Swart"/>
            <person name="Singh M."/>
            <person name="Singh A."/>
            <person name="Seah K."/>
            <person name="Emmerich C."/>
        </authorList>
    </citation>
    <scope>NUCLEOTIDE SEQUENCE</scope>
    <source>
        <strain evidence="1">DP1</strain>
    </source>
</reference>
<dbReference type="AlphaFoldDB" id="A0AAD2D2I9"/>
<evidence type="ECO:0000313" key="2">
    <source>
        <dbReference type="Proteomes" id="UP001295684"/>
    </source>
</evidence>
<organism evidence="1 2">
    <name type="scientific">Euplotes crassus</name>
    <dbReference type="NCBI Taxonomy" id="5936"/>
    <lineage>
        <taxon>Eukaryota</taxon>
        <taxon>Sar</taxon>
        <taxon>Alveolata</taxon>
        <taxon>Ciliophora</taxon>
        <taxon>Intramacronucleata</taxon>
        <taxon>Spirotrichea</taxon>
        <taxon>Hypotrichia</taxon>
        <taxon>Euplotida</taxon>
        <taxon>Euplotidae</taxon>
        <taxon>Moneuplotes</taxon>
    </lineage>
</organism>